<feature type="compositionally biased region" description="Low complexity" evidence="9">
    <location>
        <begin position="50"/>
        <end position="61"/>
    </location>
</feature>
<dbReference type="GO" id="GO:0016042">
    <property type="term" value="P:lipid catabolic process"/>
    <property type="evidence" value="ECO:0007669"/>
    <property type="project" value="UniProtKB-KW"/>
</dbReference>
<protein>
    <submittedName>
        <fullName evidence="12">Abhydro_lipase domain-containing protein</fullName>
    </submittedName>
</protein>
<dbReference type="PANTHER" id="PTHR11005">
    <property type="entry name" value="LYSOSOMAL ACID LIPASE-RELATED"/>
    <property type="match status" value="1"/>
</dbReference>
<keyword evidence="7" id="KW-0325">Glycoprotein</keyword>
<evidence type="ECO:0000259" key="10">
    <source>
        <dbReference type="Pfam" id="PF04083"/>
    </source>
</evidence>
<dbReference type="WBParaSite" id="HCON_00140760-00001">
    <property type="protein sequence ID" value="HCON_00140760-00001"/>
    <property type="gene ID" value="HCON_00140760"/>
</dbReference>
<dbReference type="AlphaFoldDB" id="A0A7I5ECI5"/>
<feature type="domain" description="Partial AB-hydrolase lipase" evidence="10">
    <location>
        <begin position="201"/>
        <end position="263"/>
    </location>
</feature>
<keyword evidence="11" id="KW-1185">Reference proteome</keyword>
<dbReference type="SUPFAM" id="SSF53474">
    <property type="entry name" value="alpha/beta-Hydrolases"/>
    <property type="match status" value="1"/>
</dbReference>
<dbReference type="Gene3D" id="3.40.50.1820">
    <property type="entry name" value="alpha/beta hydrolase"/>
    <property type="match status" value="1"/>
</dbReference>
<dbReference type="OMA" id="HGKNETS"/>
<dbReference type="Pfam" id="PF04083">
    <property type="entry name" value="Abhydro_lipase"/>
    <property type="match status" value="1"/>
</dbReference>
<keyword evidence="8" id="KW-0458">Lysosome</keyword>
<evidence type="ECO:0000256" key="9">
    <source>
        <dbReference type="SAM" id="MobiDB-lite"/>
    </source>
</evidence>
<keyword evidence="3" id="KW-0732">Signal</keyword>
<accession>A0A7I5ECI5</accession>
<evidence type="ECO:0000313" key="11">
    <source>
        <dbReference type="Proteomes" id="UP000025227"/>
    </source>
</evidence>
<sequence>GMPQNVIEIFSYLAILYVANGQRRVIPMEHPPNLLQETDLLFPDSHDSTEWPPLTTTTKPTQRPPTPPKWDPAQSFFPFIKNNEDFNVFTTQPPLFFTPLPPITAQPLAFSSSAPPVAQLPVFPPPTFDAQPPVFPNAPPFPQPPLLPPPPPPFPILPPPPPPPMMSQLTHPSAFARGPKINPKLTTIKPIVIDPEAIMSVPEIIRHWGYPVEEHRVVTADGYILVLHRIPHGKENGNSTAYRPVVFLQHGLLCTSSIWLLNLPHQSAGFLFADRGFDVWLGNMRGNVYSRRHVVLDGSSNDFWKFSWEEMAEHDLPAMIDYVLNATDQTSLYYVGHSQGTLTMLAKLSKDQEFSKKIRKFFSLAPVSRMSHVKGLFYYLGQIYEQFKLVYRLFGDNEFLSNNIFTRLLTDIICDKSVNNPLCENFIFSVSGPNSNQFNSSRIGIYLAHNPAGTSSRNMLHFAQMVHTKRMASFDRGPEGNRRWYHQTIPPEYDMGSVHCHVYLFYSDYDWLANAADVEEFLIPSLPKSSVKFTRRLKEFNHNDFLWGLRAREEIYDPITNIIKIDTRRLLIQKRLNTYFKTRRNDSTTMADLQTWIIANNTVDLDSSAIDLP</sequence>
<keyword evidence="5" id="KW-0442">Lipid degradation</keyword>
<dbReference type="GO" id="GO:0043202">
    <property type="term" value="C:lysosomal lumen"/>
    <property type="evidence" value="ECO:0007669"/>
    <property type="project" value="UniProtKB-SubCell"/>
</dbReference>
<evidence type="ECO:0000256" key="1">
    <source>
        <dbReference type="ARBA" id="ARBA00004227"/>
    </source>
</evidence>
<evidence type="ECO:0000256" key="8">
    <source>
        <dbReference type="ARBA" id="ARBA00023228"/>
    </source>
</evidence>
<dbReference type="InterPro" id="IPR029058">
    <property type="entry name" value="AB_hydrolase_fold"/>
</dbReference>
<feature type="region of interest" description="Disordered" evidence="9">
    <location>
        <begin position="45"/>
        <end position="68"/>
    </location>
</feature>
<name>A0A7I5ECI5_HAECO</name>
<proteinExistence type="inferred from homology"/>
<dbReference type="Proteomes" id="UP000025227">
    <property type="component" value="Unplaced"/>
</dbReference>
<evidence type="ECO:0000256" key="5">
    <source>
        <dbReference type="ARBA" id="ARBA00022963"/>
    </source>
</evidence>
<evidence type="ECO:0000313" key="12">
    <source>
        <dbReference type="WBParaSite" id="HCON_00140760-00001"/>
    </source>
</evidence>
<evidence type="ECO:0000256" key="4">
    <source>
        <dbReference type="ARBA" id="ARBA00022801"/>
    </source>
</evidence>
<comment type="similarity">
    <text evidence="2">Belongs to the AB hydrolase superfamily. Lipase family.</text>
</comment>
<dbReference type="FunFam" id="3.40.50.1820:FF:000021">
    <property type="entry name" value="Lipase"/>
    <property type="match status" value="1"/>
</dbReference>
<dbReference type="InterPro" id="IPR006693">
    <property type="entry name" value="AB_hydrolase_lipase"/>
</dbReference>
<dbReference type="GO" id="GO:0016787">
    <property type="term" value="F:hydrolase activity"/>
    <property type="evidence" value="ECO:0007669"/>
    <property type="project" value="UniProtKB-KW"/>
</dbReference>
<comment type="subcellular location">
    <subcellularLocation>
        <location evidence="1">Lysosome lumen</location>
    </subcellularLocation>
</comment>
<organism evidence="11 12">
    <name type="scientific">Haemonchus contortus</name>
    <name type="common">Barber pole worm</name>
    <dbReference type="NCBI Taxonomy" id="6289"/>
    <lineage>
        <taxon>Eukaryota</taxon>
        <taxon>Metazoa</taxon>
        <taxon>Ecdysozoa</taxon>
        <taxon>Nematoda</taxon>
        <taxon>Chromadorea</taxon>
        <taxon>Rhabditida</taxon>
        <taxon>Rhabditina</taxon>
        <taxon>Rhabditomorpha</taxon>
        <taxon>Strongyloidea</taxon>
        <taxon>Trichostrongylidae</taxon>
        <taxon>Haemonchus</taxon>
    </lineage>
</organism>
<keyword evidence="4" id="KW-0378">Hydrolase</keyword>
<reference evidence="12" key="1">
    <citation type="submission" date="2020-12" db="UniProtKB">
        <authorList>
            <consortium name="WormBaseParasite"/>
        </authorList>
    </citation>
    <scope>IDENTIFICATION</scope>
    <source>
        <strain evidence="12">MHco3</strain>
    </source>
</reference>
<evidence type="ECO:0000256" key="3">
    <source>
        <dbReference type="ARBA" id="ARBA00022729"/>
    </source>
</evidence>
<keyword evidence="6" id="KW-0443">Lipid metabolism</keyword>
<evidence type="ECO:0000256" key="7">
    <source>
        <dbReference type="ARBA" id="ARBA00023180"/>
    </source>
</evidence>
<evidence type="ECO:0000256" key="6">
    <source>
        <dbReference type="ARBA" id="ARBA00023098"/>
    </source>
</evidence>
<dbReference type="OrthoDB" id="9974421at2759"/>
<evidence type="ECO:0000256" key="2">
    <source>
        <dbReference type="ARBA" id="ARBA00010701"/>
    </source>
</evidence>